<organism evidence="2 3">
    <name type="scientific">Pannonibacter phragmitetus</name>
    <dbReference type="NCBI Taxonomy" id="121719"/>
    <lineage>
        <taxon>Bacteria</taxon>
        <taxon>Pseudomonadati</taxon>
        <taxon>Pseudomonadota</taxon>
        <taxon>Alphaproteobacteria</taxon>
        <taxon>Hyphomicrobiales</taxon>
        <taxon>Stappiaceae</taxon>
        <taxon>Pannonibacter</taxon>
    </lineage>
</organism>
<dbReference type="EMBL" id="UGSK01000001">
    <property type="protein sequence ID" value="SUB00903.1"/>
    <property type="molecule type" value="Genomic_DNA"/>
</dbReference>
<dbReference type="Proteomes" id="UP000255000">
    <property type="component" value="Unassembled WGS sequence"/>
</dbReference>
<sequence length="342" mass="40346">MLRRLRLGRALRPLHPALPLLVLQYPVLQQPVWLRLPARLRAGRLLPLLRQEDRGAFSLRRKQACSRQHLPSRTRQGALNQPLRHPLQVRHLRGWHRLRRARGRPQEVELPDLPHRCQRQERCPLLQLLPGRARYQVRYWVRLWASRPGPDPIRRPIREQARCQPSPSHRGRPRVWPKVRQPVRSLLHPCRPRHHPPLPQLAPPARARRELVRQSPQSRPPPDCRPERPCLPGLLPVRPLQLPHLALLRHLRWRRVLASHPRQMPVPLPQIQPQPLRQRRSQARLLPCPLLARLPAPLCRGLCLCLRPRRLRPVQVPHSHGLPCPVRRRRRSFRLWRAGRGP</sequence>
<evidence type="ECO:0000256" key="1">
    <source>
        <dbReference type="SAM" id="MobiDB-lite"/>
    </source>
</evidence>
<proteinExistence type="predicted"/>
<gene>
    <name evidence="2" type="ORF">NCTC13350_01830</name>
</gene>
<reference evidence="2 3" key="1">
    <citation type="submission" date="2018-06" db="EMBL/GenBank/DDBJ databases">
        <authorList>
            <consortium name="Pathogen Informatics"/>
            <person name="Doyle S."/>
        </authorList>
    </citation>
    <scope>NUCLEOTIDE SEQUENCE [LARGE SCALE GENOMIC DNA]</scope>
    <source>
        <strain evidence="2 3">NCTC13350</strain>
    </source>
</reference>
<dbReference type="AlphaFoldDB" id="A0A378ZV67"/>
<protein>
    <submittedName>
        <fullName evidence="2">Uncharacterized protein</fullName>
    </submittedName>
</protein>
<evidence type="ECO:0000313" key="3">
    <source>
        <dbReference type="Proteomes" id="UP000255000"/>
    </source>
</evidence>
<feature type="region of interest" description="Disordered" evidence="1">
    <location>
        <begin position="188"/>
        <end position="228"/>
    </location>
</feature>
<accession>A0A378ZV67</accession>
<evidence type="ECO:0000313" key="2">
    <source>
        <dbReference type="EMBL" id="SUB00903.1"/>
    </source>
</evidence>
<name>A0A378ZV67_9HYPH</name>